<protein>
    <submittedName>
        <fullName evidence="1">(Mediterranean fruit fly) hypothetical protein</fullName>
    </submittedName>
</protein>
<proteinExistence type="predicted"/>
<sequence length="86" mass="9597">MSFRQTVATSIFAAWINRHDEYEPRCSGMQENGHTYSYMPHTQPSARNLTGPTVLVASGAAVRIEPDVKKKPEQLSLVLGFYADLI</sequence>
<dbReference type="EMBL" id="CAJHJT010000001">
    <property type="protein sequence ID" value="CAD6995792.1"/>
    <property type="molecule type" value="Genomic_DNA"/>
</dbReference>
<accession>A0A811U942</accession>
<comment type="caution">
    <text evidence="1">The sequence shown here is derived from an EMBL/GenBank/DDBJ whole genome shotgun (WGS) entry which is preliminary data.</text>
</comment>
<organism evidence="1 2">
    <name type="scientific">Ceratitis capitata</name>
    <name type="common">Mediterranean fruit fly</name>
    <name type="synonym">Tephritis capitata</name>
    <dbReference type="NCBI Taxonomy" id="7213"/>
    <lineage>
        <taxon>Eukaryota</taxon>
        <taxon>Metazoa</taxon>
        <taxon>Ecdysozoa</taxon>
        <taxon>Arthropoda</taxon>
        <taxon>Hexapoda</taxon>
        <taxon>Insecta</taxon>
        <taxon>Pterygota</taxon>
        <taxon>Neoptera</taxon>
        <taxon>Endopterygota</taxon>
        <taxon>Diptera</taxon>
        <taxon>Brachycera</taxon>
        <taxon>Muscomorpha</taxon>
        <taxon>Tephritoidea</taxon>
        <taxon>Tephritidae</taxon>
        <taxon>Ceratitis</taxon>
        <taxon>Ceratitis</taxon>
    </lineage>
</organism>
<dbReference type="Proteomes" id="UP000606786">
    <property type="component" value="Unassembled WGS sequence"/>
</dbReference>
<reference evidence="1" key="1">
    <citation type="submission" date="2020-11" db="EMBL/GenBank/DDBJ databases">
        <authorList>
            <person name="Whitehead M."/>
        </authorList>
    </citation>
    <scope>NUCLEOTIDE SEQUENCE</scope>
    <source>
        <strain evidence="1">EGII</strain>
    </source>
</reference>
<name>A0A811U942_CERCA</name>
<evidence type="ECO:0000313" key="2">
    <source>
        <dbReference type="Proteomes" id="UP000606786"/>
    </source>
</evidence>
<gene>
    <name evidence="1" type="ORF">CCAP1982_LOCUS4496</name>
</gene>
<keyword evidence="2" id="KW-1185">Reference proteome</keyword>
<dbReference type="AlphaFoldDB" id="A0A811U942"/>
<evidence type="ECO:0000313" key="1">
    <source>
        <dbReference type="EMBL" id="CAD6995792.1"/>
    </source>
</evidence>